<evidence type="ECO:0000256" key="7">
    <source>
        <dbReference type="ARBA" id="ARBA00022741"/>
    </source>
</evidence>
<dbReference type="InterPro" id="IPR051315">
    <property type="entry name" value="Bact_Chemotaxis_CheA"/>
</dbReference>
<dbReference type="Pfam" id="PF02895">
    <property type="entry name" value="H-kinase_dim"/>
    <property type="match status" value="1"/>
</dbReference>
<feature type="region of interest" description="Disordered" evidence="13">
    <location>
        <begin position="130"/>
        <end position="153"/>
    </location>
</feature>
<evidence type="ECO:0000256" key="10">
    <source>
        <dbReference type="ARBA" id="ARBA00023012"/>
    </source>
</evidence>
<keyword evidence="6" id="KW-0808">Transferase</keyword>
<dbReference type="SMART" id="SM00387">
    <property type="entry name" value="HATPase_c"/>
    <property type="match status" value="1"/>
</dbReference>
<dbReference type="FunFam" id="2.30.30.40:FF:000048">
    <property type="entry name" value="Chemotaxis protein CheA, putative"/>
    <property type="match status" value="1"/>
</dbReference>
<comment type="catalytic activity">
    <reaction evidence="1">
        <text>ATP + protein L-histidine = ADP + protein N-phospho-L-histidine.</text>
        <dbReference type="EC" id="2.7.13.3"/>
    </reaction>
</comment>
<dbReference type="HOGENOM" id="CLU_000650_3_6_6"/>
<dbReference type="Gene3D" id="2.30.30.40">
    <property type="entry name" value="SH3 Domains"/>
    <property type="match status" value="1"/>
</dbReference>
<keyword evidence="5 12" id="KW-0597">Phosphoprotein</keyword>
<dbReference type="STRING" id="686340.Metal_1751"/>
<keyword evidence="4" id="KW-0145">Chemotaxis</keyword>
<dbReference type="eggNOG" id="COG0643">
    <property type="taxonomic scope" value="Bacteria"/>
</dbReference>
<dbReference type="SMART" id="SM00260">
    <property type="entry name" value="CheW"/>
    <property type="match status" value="1"/>
</dbReference>
<feature type="compositionally biased region" description="Polar residues" evidence="13">
    <location>
        <begin position="288"/>
        <end position="304"/>
    </location>
</feature>
<dbReference type="InterPro" id="IPR005467">
    <property type="entry name" value="His_kinase_dom"/>
</dbReference>
<evidence type="ECO:0000259" key="15">
    <source>
        <dbReference type="PROSITE" id="PS50851"/>
    </source>
</evidence>
<evidence type="ECO:0000256" key="4">
    <source>
        <dbReference type="ARBA" id="ARBA00022500"/>
    </source>
</evidence>
<dbReference type="SMART" id="SM01231">
    <property type="entry name" value="H-kinase_dim"/>
    <property type="match status" value="1"/>
</dbReference>
<dbReference type="Gene3D" id="3.30.565.10">
    <property type="entry name" value="Histidine kinase-like ATPase, C-terminal domain"/>
    <property type="match status" value="1"/>
</dbReference>
<feature type="region of interest" description="Disordered" evidence="13">
    <location>
        <begin position="250"/>
        <end position="319"/>
    </location>
</feature>
<dbReference type="InterPro" id="IPR036097">
    <property type="entry name" value="HisK_dim/P_sf"/>
</dbReference>
<dbReference type="PROSITE" id="PS50851">
    <property type="entry name" value="CHEW"/>
    <property type="match status" value="1"/>
</dbReference>
<feature type="compositionally biased region" description="Low complexity" evidence="13">
    <location>
        <begin position="250"/>
        <end position="261"/>
    </location>
</feature>
<dbReference type="Pfam" id="PF01584">
    <property type="entry name" value="CheW"/>
    <property type="match status" value="1"/>
</dbReference>
<dbReference type="Pfam" id="PF01627">
    <property type="entry name" value="Hpt"/>
    <property type="match status" value="1"/>
</dbReference>
<evidence type="ECO:0000313" key="18">
    <source>
        <dbReference type="Proteomes" id="UP000005090"/>
    </source>
</evidence>
<dbReference type="InterPro" id="IPR004105">
    <property type="entry name" value="CheA-like_dim"/>
</dbReference>
<evidence type="ECO:0000256" key="3">
    <source>
        <dbReference type="ARBA" id="ARBA00021495"/>
    </source>
</evidence>
<dbReference type="PROSITE" id="PS50109">
    <property type="entry name" value="HIS_KIN"/>
    <property type="match status" value="1"/>
</dbReference>
<evidence type="ECO:0000256" key="9">
    <source>
        <dbReference type="ARBA" id="ARBA00022840"/>
    </source>
</evidence>
<dbReference type="GO" id="GO:0005524">
    <property type="term" value="F:ATP binding"/>
    <property type="evidence" value="ECO:0007669"/>
    <property type="project" value="UniProtKB-KW"/>
</dbReference>
<dbReference type="SUPFAM" id="SSF50341">
    <property type="entry name" value="CheW-like"/>
    <property type="match status" value="1"/>
</dbReference>
<feature type="domain" description="HPt" evidence="16">
    <location>
        <begin position="1"/>
        <end position="105"/>
    </location>
</feature>
<organism evidence="17 18">
    <name type="scientific">Methylomicrobium album BG8</name>
    <dbReference type="NCBI Taxonomy" id="686340"/>
    <lineage>
        <taxon>Bacteria</taxon>
        <taxon>Pseudomonadati</taxon>
        <taxon>Pseudomonadota</taxon>
        <taxon>Gammaproteobacteria</taxon>
        <taxon>Methylococcales</taxon>
        <taxon>Methylococcaceae</taxon>
        <taxon>Methylomicrobium</taxon>
    </lineage>
</organism>
<evidence type="ECO:0000256" key="1">
    <source>
        <dbReference type="ARBA" id="ARBA00000085"/>
    </source>
</evidence>
<dbReference type="FunFam" id="3.30.565.10:FF:000016">
    <property type="entry name" value="Chemotaxis protein CheA, putative"/>
    <property type="match status" value="1"/>
</dbReference>
<dbReference type="EMBL" id="CM001475">
    <property type="protein sequence ID" value="EIC29520.1"/>
    <property type="molecule type" value="Genomic_DNA"/>
</dbReference>
<evidence type="ECO:0000256" key="11">
    <source>
        <dbReference type="ARBA" id="ARBA00035100"/>
    </source>
</evidence>
<dbReference type="InterPro" id="IPR036061">
    <property type="entry name" value="CheW-like_dom_sf"/>
</dbReference>
<dbReference type="GO" id="GO:0005737">
    <property type="term" value="C:cytoplasm"/>
    <property type="evidence" value="ECO:0007669"/>
    <property type="project" value="InterPro"/>
</dbReference>
<dbReference type="CDD" id="cd00088">
    <property type="entry name" value="HPT"/>
    <property type="match status" value="1"/>
</dbReference>
<dbReference type="InterPro" id="IPR036641">
    <property type="entry name" value="HPT_dom_sf"/>
</dbReference>
<dbReference type="InterPro" id="IPR004358">
    <property type="entry name" value="Sig_transdc_His_kin-like_C"/>
</dbReference>
<sequence length="712" mass="77459">MSIDMSQFHQVFFEECFEGLDAMESGLLNLDTGDIDAEMINTIFRGAHSIKGGSGTFGFHDVADFTHVMETLLDEMRDGRRKVTQPAVDVLLGSVDCLRTMLTSIQEGESVDRVAVEKYKLALEIQLNGAAGGAPATEPPSSRPESGNADDEAVASEACEMPEQGWKIAFCPYLDLLKTGNDPVRIFRELAELGDYSVSVNTRDVPGLFELDPEDCNLSWTLQIKGDISFQEVNEVFSWVEGDCELDIQPLTKPGKTVPPVKKIEPEPVPPETGAPKTELGEAEAKTGTGNPESTKQSVSQPDNDQTKSPKSSNSNSSSIRVDTAKIDALIDLVGEVVITQSMLGLISENFTMDQLEQLKRGLSQLERHTRDMQQSVMNIRMLPISFVFSRFPRLVHDIGAKLGKKIELKLVGENTEVDKAVVELINDPLVHLIRNSLDHGIEMPVDRLVAGKSEIGTIELNAYHRGGHIVIEISDDGRGLDRNKLIAKAVEKGLIAENSQLSDKQAFELIFMPGFSTAESITDISGRGVGMDVVRKNIQALGGNVDIISELGKGTTISIHLPLTLAIIDGQSVAVGDEIYIVPLVSIIESINVTEKMLNTIAGKGEAFKLRNQYIPIIRMHEVFNVPLKDKSKPSEGVIVVVERQGALCGLFVDELLGPQQVVVKSLEANYRRVEGISGATILGDGSVALILDVPGLVRYSNRQAQIPSAA</sequence>
<dbReference type="InterPro" id="IPR008207">
    <property type="entry name" value="Sig_transdc_His_kin_Hpt_dom"/>
</dbReference>
<dbReference type="Gene3D" id="1.10.287.560">
    <property type="entry name" value="Histidine kinase CheA-like, homodimeric domain"/>
    <property type="match status" value="1"/>
</dbReference>
<dbReference type="InterPro" id="IPR003594">
    <property type="entry name" value="HATPase_dom"/>
</dbReference>
<reference evidence="17 18" key="1">
    <citation type="journal article" date="2013" name="Genome Announc.">
        <title>Genome Sequence of the Obligate Gammaproteobacterial Methanotroph Methylomicrobium album Strain BG8.</title>
        <authorList>
            <person name="Kits K.D."/>
            <person name="Kalyuzhnaya M.G."/>
            <person name="Klotz M.G."/>
            <person name="Jetten M.S."/>
            <person name="Op den Camp H.J."/>
            <person name="Vuilleumier S."/>
            <person name="Bringel F."/>
            <person name="Dispirito A.A."/>
            <person name="Murrell J.C."/>
            <person name="Bruce D."/>
            <person name="Cheng J.F."/>
            <person name="Copeland A."/>
            <person name="Goodwin L."/>
            <person name="Hauser L."/>
            <person name="Lajus A."/>
            <person name="Land M.L."/>
            <person name="Lapidus A."/>
            <person name="Lucas S."/>
            <person name="Medigue C."/>
            <person name="Pitluck S."/>
            <person name="Woyke T."/>
            <person name="Zeytun A."/>
            <person name="Stein L.Y."/>
        </authorList>
    </citation>
    <scope>NUCLEOTIDE SEQUENCE [LARGE SCALE GENOMIC DNA]</scope>
    <source>
        <strain evidence="17 18">BG8</strain>
    </source>
</reference>
<dbReference type="InterPro" id="IPR002545">
    <property type="entry name" value="CheW-lke_dom"/>
</dbReference>
<dbReference type="InterPro" id="IPR036890">
    <property type="entry name" value="HATPase_C_sf"/>
</dbReference>
<dbReference type="Gene3D" id="1.20.120.160">
    <property type="entry name" value="HPT domain"/>
    <property type="match status" value="1"/>
</dbReference>
<dbReference type="AlphaFoldDB" id="H8GMW8"/>
<keyword evidence="8 17" id="KW-0418">Kinase</keyword>
<dbReference type="EC" id="2.7.13.3" evidence="2"/>
<dbReference type="GO" id="GO:0000155">
    <property type="term" value="F:phosphorelay sensor kinase activity"/>
    <property type="evidence" value="ECO:0007669"/>
    <property type="project" value="InterPro"/>
</dbReference>
<dbReference type="PROSITE" id="PS50894">
    <property type="entry name" value="HPT"/>
    <property type="match status" value="1"/>
</dbReference>
<evidence type="ECO:0000256" key="6">
    <source>
        <dbReference type="ARBA" id="ARBA00022679"/>
    </source>
</evidence>
<feature type="domain" description="Histidine kinase" evidence="14">
    <location>
        <begin position="315"/>
        <end position="566"/>
    </location>
</feature>
<evidence type="ECO:0000259" key="14">
    <source>
        <dbReference type="PROSITE" id="PS50109"/>
    </source>
</evidence>
<dbReference type="PANTHER" id="PTHR43395">
    <property type="entry name" value="SENSOR HISTIDINE KINASE CHEA"/>
    <property type="match status" value="1"/>
</dbReference>
<dbReference type="SUPFAM" id="SSF47384">
    <property type="entry name" value="Homodimeric domain of signal transducing histidine kinase"/>
    <property type="match status" value="1"/>
</dbReference>
<keyword evidence="10" id="KW-0902">Two-component regulatory system</keyword>
<evidence type="ECO:0000256" key="8">
    <source>
        <dbReference type="ARBA" id="ARBA00022777"/>
    </source>
</evidence>
<evidence type="ECO:0000256" key="12">
    <source>
        <dbReference type="PROSITE-ProRule" id="PRU00110"/>
    </source>
</evidence>
<evidence type="ECO:0000256" key="5">
    <source>
        <dbReference type="ARBA" id="ARBA00022553"/>
    </source>
</evidence>
<evidence type="ECO:0000256" key="13">
    <source>
        <dbReference type="SAM" id="MobiDB-lite"/>
    </source>
</evidence>
<name>H8GMW8_METAL</name>
<keyword evidence="7" id="KW-0547">Nucleotide-binding</keyword>
<dbReference type="PRINTS" id="PR00344">
    <property type="entry name" value="BCTRLSENSOR"/>
</dbReference>
<dbReference type="CDD" id="cd00731">
    <property type="entry name" value="CheA_reg"/>
    <property type="match status" value="1"/>
</dbReference>
<accession>H8GMW8</accession>
<gene>
    <name evidence="17" type="ORF">Metal_1751</name>
</gene>
<dbReference type="CDD" id="cd16916">
    <property type="entry name" value="HATPase_CheA-like"/>
    <property type="match status" value="1"/>
</dbReference>
<feature type="domain" description="CheW-like" evidence="15">
    <location>
        <begin position="568"/>
        <end position="704"/>
    </location>
</feature>
<protein>
    <recommendedName>
        <fullName evidence="3">Chemotaxis protein CheA</fullName>
        <ecNumber evidence="2">2.7.13.3</ecNumber>
    </recommendedName>
</protein>
<keyword evidence="9" id="KW-0067">ATP-binding</keyword>
<dbReference type="InterPro" id="IPR037006">
    <property type="entry name" value="CheA-like_homodim_sf"/>
</dbReference>
<evidence type="ECO:0000259" key="16">
    <source>
        <dbReference type="PROSITE" id="PS50894"/>
    </source>
</evidence>
<dbReference type="Pfam" id="PF02518">
    <property type="entry name" value="HATPase_c"/>
    <property type="match status" value="1"/>
</dbReference>
<feature type="compositionally biased region" description="Low complexity" evidence="13">
    <location>
        <begin position="309"/>
        <end position="319"/>
    </location>
</feature>
<dbReference type="RefSeq" id="WP_005371429.1">
    <property type="nucleotide sequence ID" value="NZ_CM001475.1"/>
</dbReference>
<proteinExistence type="predicted"/>
<keyword evidence="18" id="KW-1185">Reference proteome</keyword>
<dbReference type="SMART" id="SM00073">
    <property type="entry name" value="HPT"/>
    <property type="match status" value="1"/>
</dbReference>
<evidence type="ECO:0000313" key="17">
    <source>
        <dbReference type="EMBL" id="EIC29520.1"/>
    </source>
</evidence>
<dbReference type="Proteomes" id="UP000005090">
    <property type="component" value="Chromosome"/>
</dbReference>
<feature type="modified residue" description="Phosphohistidine" evidence="12">
    <location>
        <position position="48"/>
    </location>
</feature>
<dbReference type="SUPFAM" id="SSF55874">
    <property type="entry name" value="ATPase domain of HSP90 chaperone/DNA topoisomerase II/histidine kinase"/>
    <property type="match status" value="1"/>
</dbReference>
<dbReference type="SUPFAM" id="SSF47226">
    <property type="entry name" value="Histidine-containing phosphotransfer domain, HPT domain"/>
    <property type="match status" value="1"/>
</dbReference>
<comment type="function">
    <text evidence="11">Involved in the transmission of sensory signals from the chemoreceptors to the flagellar motors. CheA is autophosphorylated; it can transfer its phosphate group to either CheB or CheY.</text>
</comment>
<dbReference type="eggNOG" id="COG2198">
    <property type="taxonomic scope" value="Bacteria"/>
</dbReference>
<dbReference type="GO" id="GO:0006935">
    <property type="term" value="P:chemotaxis"/>
    <property type="evidence" value="ECO:0007669"/>
    <property type="project" value="UniProtKB-KW"/>
</dbReference>
<dbReference type="PANTHER" id="PTHR43395:SF10">
    <property type="entry name" value="CHEMOTAXIS PROTEIN CHEA"/>
    <property type="match status" value="1"/>
</dbReference>
<evidence type="ECO:0000256" key="2">
    <source>
        <dbReference type="ARBA" id="ARBA00012438"/>
    </source>
</evidence>